<evidence type="ECO:0000313" key="2">
    <source>
        <dbReference type="Proteomes" id="UP000807353"/>
    </source>
</evidence>
<dbReference type="Proteomes" id="UP000807353">
    <property type="component" value="Unassembled WGS sequence"/>
</dbReference>
<reference evidence="1" key="1">
    <citation type="submission" date="2020-11" db="EMBL/GenBank/DDBJ databases">
        <authorList>
            <consortium name="DOE Joint Genome Institute"/>
            <person name="Ahrendt S."/>
            <person name="Riley R."/>
            <person name="Andreopoulos W."/>
            <person name="Labutti K."/>
            <person name="Pangilinan J."/>
            <person name="Ruiz-Duenas F.J."/>
            <person name="Barrasa J.M."/>
            <person name="Sanchez-Garcia M."/>
            <person name="Camarero S."/>
            <person name="Miyauchi S."/>
            <person name="Serrano A."/>
            <person name="Linde D."/>
            <person name="Babiker R."/>
            <person name="Drula E."/>
            <person name="Ayuso-Fernandez I."/>
            <person name="Pacheco R."/>
            <person name="Padilla G."/>
            <person name="Ferreira P."/>
            <person name="Barriuso J."/>
            <person name="Kellner H."/>
            <person name="Castanera R."/>
            <person name="Alfaro M."/>
            <person name="Ramirez L."/>
            <person name="Pisabarro A.G."/>
            <person name="Kuo A."/>
            <person name="Tritt A."/>
            <person name="Lipzen A."/>
            <person name="He G."/>
            <person name="Yan M."/>
            <person name="Ng V."/>
            <person name="Cullen D."/>
            <person name="Martin F."/>
            <person name="Rosso M.-N."/>
            <person name="Henrissat B."/>
            <person name="Hibbett D."/>
            <person name="Martinez A.T."/>
            <person name="Grigoriev I.V."/>
        </authorList>
    </citation>
    <scope>NUCLEOTIDE SEQUENCE</scope>
    <source>
        <strain evidence="1">CBS 247.69</strain>
    </source>
</reference>
<proteinExistence type="predicted"/>
<evidence type="ECO:0000313" key="1">
    <source>
        <dbReference type="EMBL" id="KAF9460919.1"/>
    </source>
</evidence>
<accession>A0A9P5Y257</accession>
<dbReference type="EMBL" id="MU150292">
    <property type="protein sequence ID" value="KAF9460919.1"/>
    <property type="molecule type" value="Genomic_DNA"/>
</dbReference>
<sequence>MSLSLNHAVNTYLAVTLSPSSPYIASPEALASVHPSIVHVGQVGSMADVHVVSVPKFEWERAQEEVMSALKSAKGVGRVDLQEPVPRIKRGGDEL</sequence>
<protein>
    <submittedName>
        <fullName evidence="1">Uncharacterized protein</fullName>
    </submittedName>
</protein>
<organism evidence="1 2">
    <name type="scientific">Collybia nuda</name>
    <dbReference type="NCBI Taxonomy" id="64659"/>
    <lineage>
        <taxon>Eukaryota</taxon>
        <taxon>Fungi</taxon>
        <taxon>Dikarya</taxon>
        <taxon>Basidiomycota</taxon>
        <taxon>Agaricomycotina</taxon>
        <taxon>Agaricomycetes</taxon>
        <taxon>Agaricomycetidae</taxon>
        <taxon>Agaricales</taxon>
        <taxon>Tricholomatineae</taxon>
        <taxon>Clitocybaceae</taxon>
        <taxon>Collybia</taxon>
    </lineage>
</organism>
<name>A0A9P5Y257_9AGAR</name>
<gene>
    <name evidence="1" type="ORF">BDZ94DRAFT_1265062</name>
</gene>
<keyword evidence="2" id="KW-1185">Reference proteome</keyword>
<dbReference type="AlphaFoldDB" id="A0A9P5Y257"/>
<dbReference type="OrthoDB" id="2585179at2759"/>
<comment type="caution">
    <text evidence="1">The sequence shown here is derived from an EMBL/GenBank/DDBJ whole genome shotgun (WGS) entry which is preliminary data.</text>
</comment>